<accession>A0A6S6TXM6</accession>
<proteinExistence type="inferred from homology"/>
<comment type="subcellular location">
    <subcellularLocation>
        <location evidence="1">Cell inner membrane</location>
        <topology evidence="1">Single-pass membrane protein</topology>
    </subcellularLocation>
</comment>
<dbReference type="AlphaFoldDB" id="A0A6S6TXM6"/>
<dbReference type="GO" id="GO:0015627">
    <property type="term" value="C:type II protein secretion system complex"/>
    <property type="evidence" value="ECO:0007669"/>
    <property type="project" value="InterPro"/>
</dbReference>
<evidence type="ECO:0000256" key="8">
    <source>
        <dbReference type="ARBA" id="ARBA00022989"/>
    </source>
</evidence>
<evidence type="ECO:0000256" key="4">
    <source>
        <dbReference type="ARBA" id="ARBA00022475"/>
    </source>
</evidence>
<feature type="transmembrane region" description="Helical" evidence="10">
    <location>
        <begin position="12"/>
        <end position="34"/>
    </location>
</feature>
<keyword evidence="4" id="KW-1003">Cell membrane</keyword>
<gene>
    <name evidence="12" type="ORF">HELGO_WM24555</name>
</gene>
<reference evidence="12" key="1">
    <citation type="submission" date="2020-01" db="EMBL/GenBank/DDBJ databases">
        <authorList>
            <person name="Meier V. D."/>
            <person name="Meier V D."/>
        </authorList>
    </citation>
    <scope>NUCLEOTIDE SEQUENCE</scope>
    <source>
        <strain evidence="12">HLG_WM_MAG_02</strain>
    </source>
</reference>
<feature type="domain" description="Type II secretion system protein GspG C-terminal" evidence="11">
    <location>
        <begin position="32"/>
        <end position="139"/>
    </location>
</feature>
<evidence type="ECO:0000256" key="1">
    <source>
        <dbReference type="ARBA" id="ARBA00004377"/>
    </source>
</evidence>
<dbReference type="InterPro" id="IPR012902">
    <property type="entry name" value="N_methyl_site"/>
</dbReference>
<keyword evidence="8 10" id="KW-1133">Transmembrane helix</keyword>
<sequence>MKEIKNRNGFTLVELLVVIMIIALLASMVAPNLFGKLDDAQRKTTKSQLANLSTALDSFRLDFGRYPTTDEGLDILSVKQSSLKKWNGPYLVKKLKNDAWDNPYVYKFPGKDGNEYSLLSYGADGKEGGTDKNADISVWE</sequence>
<evidence type="ECO:0000256" key="10">
    <source>
        <dbReference type="SAM" id="Phobius"/>
    </source>
</evidence>
<dbReference type="EMBL" id="CACVAZ010000192">
    <property type="protein sequence ID" value="CAA6825372.1"/>
    <property type="molecule type" value="Genomic_DNA"/>
</dbReference>
<dbReference type="Gene3D" id="3.30.700.10">
    <property type="entry name" value="Glycoprotein, Type 4 Pilin"/>
    <property type="match status" value="1"/>
</dbReference>
<evidence type="ECO:0000256" key="5">
    <source>
        <dbReference type="ARBA" id="ARBA00022481"/>
    </source>
</evidence>
<name>A0A6S6TXM6_9BACT</name>
<dbReference type="GO" id="GO:0005886">
    <property type="term" value="C:plasma membrane"/>
    <property type="evidence" value="ECO:0007669"/>
    <property type="project" value="UniProtKB-SubCell"/>
</dbReference>
<keyword evidence="6" id="KW-0997">Cell inner membrane</keyword>
<comment type="similarity">
    <text evidence="2">Belongs to the GSP G family.</text>
</comment>
<dbReference type="Pfam" id="PF08334">
    <property type="entry name" value="T2SSG"/>
    <property type="match status" value="1"/>
</dbReference>
<keyword evidence="5" id="KW-0488">Methylation</keyword>
<dbReference type="SUPFAM" id="SSF54523">
    <property type="entry name" value="Pili subunits"/>
    <property type="match status" value="1"/>
</dbReference>
<evidence type="ECO:0000256" key="3">
    <source>
        <dbReference type="ARBA" id="ARBA00020042"/>
    </source>
</evidence>
<dbReference type="InterPro" id="IPR013545">
    <property type="entry name" value="T2SS_protein-GspG_C"/>
</dbReference>
<dbReference type="InterPro" id="IPR010054">
    <property type="entry name" value="Type2_sec_GspG"/>
</dbReference>
<evidence type="ECO:0000256" key="9">
    <source>
        <dbReference type="ARBA" id="ARBA00023136"/>
    </source>
</evidence>
<dbReference type="GO" id="GO:0015628">
    <property type="term" value="P:protein secretion by the type II secretion system"/>
    <property type="evidence" value="ECO:0007669"/>
    <property type="project" value="InterPro"/>
</dbReference>
<dbReference type="PANTHER" id="PTHR30093">
    <property type="entry name" value="GENERAL SECRETION PATHWAY PROTEIN G"/>
    <property type="match status" value="1"/>
</dbReference>
<evidence type="ECO:0000256" key="7">
    <source>
        <dbReference type="ARBA" id="ARBA00022692"/>
    </source>
</evidence>
<evidence type="ECO:0000259" key="11">
    <source>
        <dbReference type="Pfam" id="PF08334"/>
    </source>
</evidence>
<dbReference type="PANTHER" id="PTHR30093:SF44">
    <property type="entry name" value="TYPE II SECRETION SYSTEM CORE PROTEIN G"/>
    <property type="match status" value="1"/>
</dbReference>
<dbReference type="PRINTS" id="PR00813">
    <property type="entry name" value="BCTERIALGSPG"/>
</dbReference>
<dbReference type="NCBIfam" id="TIGR02532">
    <property type="entry name" value="IV_pilin_GFxxxE"/>
    <property type="match status" value="1"/>
</dbReference>
<dbReference type="InterPro" id="IPR045584">
    <property type="entry name" value="Pilin-like"/>
</dbReference>
<dbReference type="NCBIfam" id="TIGR01710">
    <property type="entry name" value="typeII_sec_gspG"/>
    <property type="match status" value="1"/>
</dbReference>
<dbReference type="Pfam" id="PF07963">
    <property type="entry name" value="N_methyl"/>
    <property type="match status" value="1"/>
</dbReference>
<keyword evidence="7 10" id="KW-0812">Transmembrane</keyword>
<evidence type="ECO:0000313" key="12">
    <source>
        <dbReference type="EMBL" id="CAA6825372.1"/>
    </source>
</evidence>
<evidence type="ECO:0000256" key="6">
    <source>
        <dbReference type="ARBA" id="ARBA00022519"/>
    </source>
</evidence>
<keyword evidence="9 10" id="KW-0472">Membrane</keyword>
<evidence type="ECO:0000256" key="2">
    <source>
        <dbReference type="ARBA" id="ARBA00009984"/>
    </source>
</evidence>
<dbReference type="InterPro" id="IPR000983">
    <property type="entry name" value="Bac_GSPG_pilin"/>
</dbReference>
<organism evidence="12">
    <name type="scientific">uncultured Sulfurovum sp</name>
    <dbReference type="NCBI Taxonomy" id="269237"/>
    <lineage>
        <taxon>Bacteria</taxon>
        <taxon>Pseudomonadati</taxon>
        <taxon>Campylobacterota</taxon>
        <taxon>Epsilonproteobacteria</taxon>
        <taxon>Campylobacterales</taxon>
        <taxon>Sulfurovaceae</taxon>
        <taxon>Sulfurovum</taxon>
        <taxon>environmental samples</taxon>
    </lineage>
</organism>
<protein>
    <recommendedName>
        <fullName evidence="3">Type II secretion system core protein G</fullName>
    </recommendedName>
</protein>